<sequence length="174" mass="19055">MMKRSIIAHSCTLGLERIVTFLLSMRSRNMSNGWIKVPALAAALALGLGATAAGAQQGSGGAQQGPGMQQQGGPSGVEEPQPEQPTFTSQQKRRFVDAYLEIIEIQEQYTADIEQTDSGEKARKLQEEANDKMVTAIEDNGLSVPEYSEIANAMDMNPELRDEISSMIRQRRNQ</sequence>
<gene>
    <name evidence="3" type="ORF">CKO13_06980</name>
</gene>
<dbReference type="Proteomes" id="UP000738126">
    <property type="component" value="Unassembled WGS sequence"/>
</dbReference>
<proteinExistence type="predicted"/>
<feature type="region of interest" description="Disordered" evidence="1">
    <location>
        <begin position="54"/>
        <end position="92"/>
    </location>
</feature>
<feature type="domain" description="DUF4168" evidence="2">
    <location>
        <begin position="90"/>
        <end position="164"/>
    </location>
</feature>
<dbReference type="EMBL" id="NRSH01000066">
    <property type="protein sequence ID" value="MBK1726768.1"/>
    <property type="molecule type" value="Genomic_DNA"/>
</dbReference>
<keyword evidence="4" id="KW-1185">Reference proteome</keyword>
<comment type="caution">
    <text evidence="3">The sequence shown here is derived from an EMBL/GenBank/DDBJ whole genome shotgun (WGS) entry which is preliminary data.</text>
</comment>
<evidence type="ECO:0000256" key="1">
    <source>
        <dbReference type="SAM" id="MobiDB-lite"/>
    </source>
</evidence>
<reference evidence="3 4" key="1">
    <citation type="journal article" date="2020" name="Microorganisms">
        <title>Osmotic Adaptation and Compatible Solute Biosynthesis of Phototrophic Bacteria as Revealed from Genome Analyses.</title>
        <authorList>
            <person name="Imhoff J.F."/>
            <person name="Rahn T."/>
            <person name="Kunzel S."/>
            <person name="Keller A."/>
            <person name="Neulinger S.C."/>
        </authorList>
    </citation>
    <scope>NUCLEOTIDE SEQUENCE [LARGE SCALE GENOMIC DNA]</scope>
    <source>
        <strain evidence="3 4">DSM 15116</strain>
    </source>
</reference>
<name>A0ABS1E4U5_9GAMM</name>
<organism evidence="3 4">
    <name type="scientific">Halorhodospira neutriphila</name>
    <dbReference type="NCBI Taxonomy" id="168379"/>
    <lineage>
        <taxon>Bacteria</taxon>
        <taxon>Pseudomonadati</taxon>
        <taxon>Pseudomonadota</taxon>
        <taxon>Gammaproteobacteria</taxon>
        <taxon>Chromatiales</taxon>
        <taxon>Ectothiorhodospiraceae</taxon>
        <taxon>Halorhodospira</taxon>
    </lineage>
</organism>
<evidence type="ECO:0000259" key="2">
    <source>
        <dbReference type="Pfam" id="PF13767"/>
    </source>
</evidence>
<evidence type="ECO:0000313" key="4">
    <source>
        <dbReference type="Proteomes" id="UP000738126"/>
    </source>
</evidence>
<dbReference type="Pfam" id="PF13767">
    <property type="entry name" value="DUF4168"/>
    <property type="match status" value="1"/>
</dbReference>
<dbReference type="InterPro" id="IPR025433">
    <property type="entry name" value="DUF4168"/>
</dbReference>
<evidence type="ECO:0000313" key="3">
    <source>
        <dbReference type="EMBL" id="MBK1726768.1"/>
    </source>
</evidence>
<protein>
    <recommendedName>
        <fullName evidence="2">DUF4168 domain-containing protein</fullName>
    </recommendedName>
</protein>
<accession>A0ABS1E4U5</accession>